<feature type="compositionally biased region" description="Basic and acidic residues" evidence="1">
    <location>
        <begin position="266"/>
        <end position="280"/>
    </location>
</feature>
<feature type="compositionally biased region" description="Basic and acidic residues" evidence="1">
    <location>
        <begin position="222"/>
        <end position="231"/>
    </location>
</feature>
<evidence type="ECO:0000256" key="1">
    <source>
        <dbReference type="SAM" id="MobiDB-lite"/>
    </source>
</evidence>
<name>A0AA38RWW6_9PEZI</name>
<reference evidence="2" key="1">
    <citation type="submission" date="2022-07" db="EMBL/GenBank/DDBJ databases">
        <title>Fungi with potential for degradation of polypropylene.</title>
        <authorList>
            <person name="Gostincar C."/>
        </authorList>
    </citation>
    <scope>NUCLEOTIDE SEQUENCE</scope>
    <source>
        <strain evidence="2">EXF-13287</strain>
    </source>
</reference>
<comment type="caution">
    <text evidence="2">The sequence shown here is derived from an EMBL/GenBank/DDBJ whole genome shotgun (WGS) entry which is preliminary data.</text>
</comment>
<keyword evidence="3" id="KW-1185">Reference proteome</keyword>
<feature type="compositionally biased region" description="Basic and acidic residues" evidence="1">
    <location>
        <begin position="142"/>
        <end position="153"/>
    </location>
</feature>
<accession>A0AA38RWW6</accession>
<protein>
    <submittedName>
        <fullName evidence="2">Uncharacterized protein</fullName>
    </submittedName>
</protein>
<feature type="compositionally biased region" description="Basic and acidic residues" evidence="1">
    <location>
        <begin position="51"/>
        <end position="62"/>
    </location>
</feature>
<feature type="compositionally biased region" description="Basic and acidic residues" evidence="1">
    <location>
        <begin position="203"/>
        <end position="213"/>
    </location>
</feature>
<dbReference type="AlphaFoldDB" id="A0AA38RWW6"/>
<feature type="compositionally biased region" description="Basic and acidic residues" evidence="1">
    <location>
        <begin position="167"/>
        <end position="180"/>
    </location>
</feature>
<gene>
    <name evidence="2" type="ORF">NKR19_g5716</name>
</gene>
<feature type="compositionally biased region" description="Basic and acidic residues" evidence="1">
    <location>
        <begin position="117"/>
        <end position="132"/>
    </location>
</feature>
<evidence type="ECO:0000313" key="2">
    <source>
        <dbReference type="EMBL" id="KAJ9149527.1"/>
    </source>
</evidence>
<dbReference type="EMBL" id="JANBVN010000080">
    <property type="protein sequence ID" value="KAJ9149527.1"/>
    <property type="molecule type" value="Genomic_DNA"/>
</dbReference>
<sequence>MSCFSCGFRLFGGKRAVSVQPTVEHDDVDEQPRPYSGSTAVDTSAGVDTASEERKAEEPEKRSRSRSVSQRLTVSAEAFTTALRDRARSRSRSKSLLPPPKKPSEEDEKNLPSLPPSDEKPPKLSLEHEKSRPLSLGGEKTPPAEHGDEKPPRVDPVTVTGPAWPLREGKEAKVDGDLDQRLSSSSKGRHSIDSLDTPTTADFSDHEKKRVSERLSMPNGDSNRDSKLKDEGLEDDVPEMEPNVKTEERERKRKMRESRQKLKLVTPKDEQDRLDMFQCM</sequence>
<evidence type="ECO:0000313" key="3">
    <source>
        <dbReference type="Proteomes" id="UP001174691"/>
    </source>
</evidence>
<feature type="region of interest" description="Disordered" evidence="1">
    <location>
        <begin position="18"/>
        <end position="280"/>
    </location>
</feature>
<dbReference type="Proteomes" id="UP001174691">
    <property type="component" value="Unassembled WGS sequence"/>
</dbReference>
<proteinExistence type="predicted"/>
<organism evidence="2 3">
    <name type="scientific">Coniochaeta hoffmannii</name>
    <dbReference type="NCBI Taxonomy" id="91930"/>
    <lineage>
        <taxon>Eukaryota</taxon>
        <taxon>Fungi</taxon>
        <taxon>Dikarya</taxon>
        <taxon>Ascomycota</taxon>
        <taxon>Pezizomycotina</taxon>
        <taxon>Sordariomycetes</taxon>
        <taxon>Sordariomycetidae</taxon>
        <taxon>Coniochaetales</taxon>
        <taxon>Coniochaetaceae</taxon>
        <taxon>Coniochaeta</taxon>
    </lineage>
</organism>